<protein>
    <recommendedName>
        <fullName evidence="4">Motile sperm domain-containing protein 1</fullName>
    </recommendedName>
</protein>
<reference evidence="2" key="1">
    <citation type="submission" date="2021-04" db="EMBL/GenBank/DDBJ databases">
        <authorList>
            <consortium name="Molecular Ecology Group"/>
        </authorList>
    </citation>
    <scope>NUCLEOTIDE SEQUENCE</scope>
</reference>
<dbReference type="EMBL" id="CAJHNH020001372">
    <property type="protein sequence ID" value="CAG5122831.1"/>
    <property type="molecule type" value="Genomic_DNA"/>
</dbReference>
<keyword evidence="3" id="KW-1185">Reference proteome</keyword>
<keyword evidence="1" id="KW-1133">Transmembrane helix</keyword>
<dbReference type="OrthoDB" id="6094365at2759"/>
<accession>A0A8S3Z6K6</accession>
<comment type="caution">
    <text evidence="2">The sequence shown here is derived from an EMBL/GenBank/DDBJ whole genome shotgun (WGS) entry which is preliminary data.</text>
</comment>
<feature type="transmembrane region" description="Helical" evidence="1">
    <location>
        <begin position="190"/>
        <end position="210"/>
    </location>
</feature>
<dbReference type="AlphaFoldDB" id="A0A8S3Z6K6"/>
<evidence type="ECO:0000313" key="3">
    <source>
        <dbReference type="Proteomes" id="UP000678393"/>
    </source>
</evidence>
<gene>
    <name evidence="2" type="ORF">CUNI_LOCUS8389</name>
</gene>
<name>A0A8S3Z6K6_9EUPU</name>
<keyword evidence="1" id="KW-0812">Transmembrane</keyword>
<keyword evidence="1" id="KW-0472">Membrane</keyword>
<dbReference type="Proteomes" id="UP000678393">
    <property type="component" value="Unassembled WGS sequence"/>
</dbReference>
<evidence type="ECO:0008006" key="4">
    <source>
        <dbReference type="Google" id="ProtNLM"/>
    </source>
</evidence>
<evidence type="ECO:0000313" key="2">
    <source>
        <dbReference type="EMBL" id="CAG5122831.1"/>
    </source>
</evidence>
<organism evidence="2 3">
    <name type="scientific">Candidula unifasciata</name>
    <dbReference type="NCBI Taxonomy" id="100452"/>
    <lineage>
        <taxon>Eukaryota</taxon>
        <taxon>Metazoa</taxon>
        <taxon>Spiralia</taxon>
        <taxon>Lophotrochozoa</taxon>
        <taxon>Mollusca</taxon>
        <taxon>Gastropoda</taxon>
        <taxon>Heterobranchia</taxon>
        <taxon>Euthyneura</taxon>
        <taxon>Panpulmonata</taxon>
        <taxon>Eupulmonata</taxon>
        <taxon>Stylommatophora</taxon>
        <taxon>Helicina</taxon>
        <taxon>Helicoidea</taxon>
        <taxon>Geomitridae</taxon>
        <taxon>Candidula</taxon>
    </lineage>
</organism>
<feature type="transmembrane region" description="Helical" evidence="1">
    <location>
        <begin position="157"/>
        <end position="178"/>
    </location>
</feature>
<evidence type="ECO:0000256" key="1">
    <source>
        <dbReference type="SAM" id="Phobius"/>
    </source>
</evidence>
<proteinExistence type="predicted"/>
<sequence length="213" mass="23389">MPTSPGPAPFVHPSEIVFQVGECPKTETFCVLNPFPHDIIFKVDNPYPNICFLSLQQGLLRSSNKVYIELTCTSAASPFEGSLQVRFFKCSRTRHSQRPHVQQYIGFREIKLVVLSSGNEKERSATGFPECSAGSSSGSIPGSKSVGFSNSGKRFQIVSSLALVFLFLLSGFVCNQINETWFATNIGAVTPHTCAVVCYTLAFVLLVRILTLR</sequence>